<dbReference type="Proteomes" id="UP001501371">
    <property type="component" value="Unassembled WGS sequence"/>
</dbReference>
<sequence length="111" mass="11558">MGWILWVSGRARDPGGKAARPPVRRMLSRVIRRSPPPCSPALSPIPRALSGGAGRDGPGRKGPGTNRTGEEPGRAAFRGRGDGKRPGTVGVPGREGRHAAPDRVVAAQPSE</sequence>
<evidence type="ECO:0000313" key="3">
    <source>
        <dbReference type="Proteomes" id="UP001501371"/>
    </source>
</evidence>
<feature type="compositionally biased region" description="Basic residues" evidence="1">
    <location>
        <begin position="22"/>
        <end position="32"/>
    </location>
</feature>
<evidence type="ECO:0000313" key="2">
    <source>
        <dbReference type="EMBL" id="GAA1193465.1"/>
    </source>
</evidence>
<reference evidence="2 3" key="1">
    <citation type="journal article" date="2019" name="Int. J. Syst. Evol. Microbiol.">
        <title>The Global Catalogue of Microorganisms (GCM) 10K type strain sequencing project: providing services to taxonomists for standard genome sequencing and annotation.</title>
        <authorList>
            <consortium name="The Broad Institute Genomics Platform"/>
            <consortium name="The Broad Institute Genome Sequencing Center for Infectious Disease"/>
            <person name="Wu L."/>
            <person name="Ma J."/>
        </authorList>
    </citation>
    <scope>NUCLEOTIDE SEQUENCE [LARGE SCALE GENOMIC DNA]</scope>
    <source>
        <strain evidence="2 3">JCM 12696</strain>
    </source>
</reference>
<feature type="region of interest" description="Disordered" evidence="1">
    <location>
        <begin position="1"/>
        <end position="111"/>
    </location>
</feature>
<evidence type="ECO:0000256" key="1">
    <source>
        <dbReference type="SAM" id="MobiDB-lite"/>
    </source>
</evidence>
<keyword evidence="3" id="KW-1185">Reference proteome</keyword>
<accession>A0ABN1V655</accession>
<gene>
    <name evidence="2" type="ORF">GCM10009654_58310</name>
</gene>
<comment type="caution">
    <text evidence="2">The sequence shown here is derived from an EMBL/GenBank/DDBJ whole genome shotgun (WGS) entry which is preliminary data.</text>
</comment>
<name>A0ABN1V655_9ACTN</name>
<dbReference type="EMBL" id="BAAAKV010000070">
    <property type="protein sequence ID" value="GAA1193465.1"/>
    <property type="molecule type" value="Genomic_DNA"/>
</dbReference>
<proteinExistence type="predicted"/>
<organism evidence="2 3">
    <name type="scientific">Streptomyces hebeiensis</name>
    <dbReference type="NCBI Taxonomy" id="229486"/>
    <lineage>
        <taxon>Bacteria</taxon>
        <taxon>Bacillati</taxon>
        <taxon>Actinomycetota</taxon>
        <taxon>Actinomycetes</taxon>
        <taxon>Kitasatosporales</taxon>
        <taxon>Streptomycetaceae</taxon>
        <taxon>Streptomyces</taxon>
    </lineage>
</organism>
<feature type="compositionally biased region" description="Gly residues" evidence="1">
    <location>
        <begin position="51"/>
        <end position="62"/>
    </location>
</feature>
<protein>
    <submittedName>
        <fullName evidence="2">Uncharacterized protein</fullName>
    </submittedName>
</protein>
<feature type="compositionally biased region" description="Basic and acidic residues" evidence="1">
    <location>
        <begin position="68"/>
        <end position="85"/>
    </location>
</feature>